<evidence type="ECO:0000313" key="2">
    <source>
        <dbReference type="EMBL" id="KAK4139303.1"/>
    </source>
</evidence>
<dbReference type="RefSeq" id="XP_062632674.1">
    <property type="nucleotide sequence ID" value="XM_062782373.1"/>
</dbReference>
<dbReference type="EMBL" id="MU853671">
    <property type="protein sequence ID" value="KAK4139303.1"/>
    <property type="molecule type" value="Genomic_DNA"/>
</dbReference>
<sequence length="163" mass="17080">MPLQFHFSTFVSWVIPTTPGLHVVVGGVVLLVLLARWCAAAVRPWAARVMPSTGGTQPGTPSVDTVLVARQNVRRAVGGLILGALGQARGNWVIGPDALPGAEVRILDWVRRDSPGRDSDPNAQLPSAGSLPRAVLYCQDPILVQGGVVAEVMDGFGVEEAAA</sequence>
<keyword evidence="1" id="KW-0812">Transmembrane</keyword>
<name>A0AAN6UUF9_9PEZI</name>
<organism evidence="2 3">
    <name type="scientific">Dichotomopilus funicola</name>
    <dbReference type="NCBI Taxonomy" id="1934379"/>
    <lineage>
        <taxon>Eukaryota</taxon>
        <taxon>Fungi</taxon>
        <taxon>Dikarya</taxon>
        <taxon>Ascomycota</taxon>
        <taxon>Pezizomycotina</taxon>
        <taxon>Sordariomycetes</taxon>
        <taxon>Sordariomycetidae</taxon>
        <taxon>Sordariales</taxon>
        <taxon>Chaetomiaceae</taxon>
        <taxon>Dichotomopilus</taxon>
    </lineage>
</organism>
<keyword evidence="3" id="KW-1185">Reference proteome</keyword>
<dbReference type="Proteomes" id="UP001302676">
    <property type="component" value="Unassembled WGS sequence"/>
</dbReference>
<gene>
    <name evidence="2" type="ORF">C8A04DRAFT_33214</name>
</gene>
<dbReference type="GeneID" id="87818986"/>
<accession>A0AAN6UUF9</accession>
<evidence type="ECO:0000313" key="3">
    <source>
        <dbReference type="Proteomes" id="UP001302676"/>
    </source>
</evidence>
<protein>
    <submittedName>
        <fullName evidence="2">Uncharacterized protein</fullName>
    </submittedName>
</protein>
<evidence type="ECO:0000256" key="1">
    <source>
        <dbReference type="SAM" id="Phobius"/>
    </source>
</evidence>
<comment type="caution">
    <text evidence="2">The sequence shown here is derived from an EMBL/GenBank/DDBJ whole genome shotgun (WGS) entry which is preliminary data.</text>
</comment>
<dbReference type="AlphaFoldDB" id="A0AAN6UUF9"/>
<keyword evidence="1" id="KW-0472">Membrane</keyword>
<reference evidence="2" key="2">
    <citation type="submission" date="2023-05" db="EMBL/GenBank/DDBJ databases">
        <authorList>
            <consortium name="Lawrence Berkeley National Laboratory"/>
            <person name="Steindorff A."/>
            <person name="Hensen N."/>
            <person name="Bonometti L."/>
            <person name="Westerberg I."/>
            <person name="Brannstrom I.O."/>
            <person name="Guillou S."/>
            <person name="Cros-Aarteil S."/>
            <person name="Calhoun S."/>
            <person name="Haridas S."/>
            <person name="Kuo A."/>
            <person name="Mondo S."/>
            <person name="Pangilinan J."/>
            <person name="Riley R."/>
            <person name="Labutti K."/>
            <person name="Andreopoulos B."/>
            <person name="Lipzen A."/>
            <person name="Chen C."/>
            <person name="Yanf M."/>
            <person name="Daum C."/>
            <person name="Ng V."/>
            <person name="Clum A."/>
            <person name="Ohm R."/>
            <person name="Martin F."/>
            <person name="Silar P."/>
            <person name="Natvig D."/>
            <person name="Lalanne C."/>
            <person name="Gautier V."/>
            <person name="Ament-Velasquez S.L."/>
            <person name="Kruys A."/>
            <person name="Hutchinson M.I."/>
            <person name="Powell A.J."/>
            <person name="Barry K."/>
            <person name="Miller A.N."/>
            <person name="Grigoriev I.V."/>
            <person name="Debuchy R."/>
            <person name="Gladieux P."/>
            <person name="Thoren M.H."/>
            <person name="Johannesson H."/>
        </authorList>
    </citation>
    <scope>NUCLEOTIDE SEQUENCE</scope>
    <source>
        <strain evidence="2">CBS 141.50</strain>
    </source>
</reference>
<proteinExistence type="predicted"/>
<keyword evidence="1" id="KW-1133">Transmembrane helix</keyword>
<reference evidence="2" key="1">
    <citation type="journal article" date="2023" name="Mol. Phylogenet. Evol.">
        <title>Genome-scale phylogeny and comparative genomics of the fungal order Sordariales.</title>
        <authorList>
            <person name="Hensen N."/>
            <person name="Bonometti L."/>
            <person name="Westerberg I."/>
            <person name="Brannstrom I.O."/>
            <person name="Guillou S."/>
            <person name="Cros-Aarteil S."/>
            <person name="Calhoun S."/>
            <person name="Haridas S."/>
            <person name="Kuo A."/>
            <person name="Mondo S."/>
            <person name="Pangilinan J."/>
            <person name="Riley R."/>
            <person name="LaButti K."/>
            <person name="Andreopoulos B."/>
            <person name="Lipzen A."/>
            <person name="Chen C."/>
            <person name="Yan M."/>
            <person name="Daum C."/>
            <person name="Ng V."/>
            <person name="Clum A."/>
            <person name="Steindorff A."/>
            <person name="Ohm R.A."/>
            <person name="Martin F."/>
            <person name="Silar P."/>
            <person name="Natvig D.O."/>
            <person name="Lalanne C."/>
            <person name="Gautier V."/>
            <person name="Ament-Velasquez S.L."/>
            <person name="Kruys A."/>
            <person name="Hutchinson M.I."/>
            <person name="Powell A.J."/>
            <person name="Barry K."/>
            <person name="Miller A.N."/>
            <person name="Grigoriev I.V."/>
            <person name="Debuchy R."/>
            <person name="Gladieux P."/>
            <person name="Hiltunen Thoren M."/>
            <person name="Johannesson H."/>
        </authorList>
    </citation>
    <scope>NUCLEOTIDE SEQUENCE</scope>
    <source>
        <strain evidence="2">CBS 141.50</strain>
    </source>
</reference>
<feature type="transmembrane region" description="Helical" evidence="1">
    <location>
        <begin position="20"/>
        <end position="42"/>
    </location>
</feature>